<proteinExistence type="inferred from homology"/>
<evidence type="ECO:0000313" key="4">
    <source>
        <dbReference type="Proteomes" id="UP000823926"/>
    </source>
</evidence>
<accession>A0A9D1TX34</accession>
<evidence type="ECO:0000256" key="1">
    <source>
        <dbReference type="ARBA" id="ARBA00007274"/>
    </source>
</evidence>
<comment type="caution">
    <text evidence="3">The sequence shown here is derived from an EMBL/GenBank/DDBJ whole genome shotgun (WGS) entry which is preliminary data.</text>
</comment>
<keyword evidence="2" id="KW-0808">Transferase</keyword>
<gene>
    <name evidence="3" type="ORF">H9888_00445</name>
</gene>
<evidence type="ECO:0008006" key="5">
    <source>
        <dbReference type="Google" id="ProtNLM"/>
    </source>
</evidence>
<dbReference type="GO" id="GO:0008374">
    <property type="term" value="F:O-acyltransferase activity"/>
    <property type="evidence" value="ECO:0007669"/>
    <property type="project" value="TreeGrafter"/>
</dbReference>
<dbReference type="PANTHER" id="PTHR23416">
    <property type="entry name" value="SIALIC ACID SYNTHASE-RELATED"/>
    <property type="match status" value="1"/>
</dbReference>
<dbReference type="SUPFAM" id="SSF51161">
    <property type="entry name" value="Trimeric LpxA-like enzymes"/>
    <property type="match status" value="1"/>
</dbReference>
<feature type="non-terminal residue" evidence="3">
    <location>
        <position position="229"/>
    </location>
</feature>
<name>A0A9D1TX34_9BACT</name>
<dbReference type="GO" id="GO:0005829">
    <property type="term" value="C:cytosol"/>
    <property type="evidence" value="ECO:0007669"/>
    <property type="project" value="TreeGrafter"/>
</dbReference>
<dbReference type="EMBL" id="DXHL01000004">
    <property type="protein sequence ID" value="HIW09946.1"/>
    <property type="molecule type" value="Genomic_DNA"/>
</dbReference>
<dbReference type="InterPro" id="IPR051159">
    <property type="entry name" value="Hexapeptide_acetyltransf"/>
</dbReference>
<evidence type="ECO:0000256" key="2">
    <source>
        <dbReference type="ARBA" id="ARBA00022679"/>
    </source>
</evidence>
<evidence type="ECO:0000313" key="3">
    <source>
        <dbReference type="EMBL" id="HIW09946.1"/>
    </source>
</evidence>
<dbReference type="InterPro" id="IPR011004">
    <property type="entry name" value="Trimer_LpxA-like_sf"/>
</dbReference>
<dbReference type="Gene3D" id="2.160.10.10">
    <property type="entry name" value="Hexapeptide repeat proteins"/>
    <property type="match status" value="1"/>
</dbReference>
<dbReference type="AlphaFoldDB" id="A0A9D1TX34"/>
<dbReference type="PANTHER" id="PTHR23416:SF23">
    <property type="entry name" value="ACETYLTRANSFERASE C18B11.09C-RELATED"/>
    <property type="match status" value="1"/>
</dbReference>
<sequence length="229" mass="26015">MSVKARLKQYSLIVSAYHFVRSVYQWIFYTHRRRLNVYKTVLVNFSLLPFRQACRFPIFIYGKVATYRLTGKAIIDAPLRRGMITFGSNTDFFGAPKGGAMLFIQGTVVFHGQANVSVDYAWDVSGTLEVGHLAYLGNNVRIRCWNHVVLGDMVVITVDTQIYDTNFHYIRHVETGEVYHRDEPIVVGKYCWIGNRTTLMKGCRLPDYATVASNSLVNKDMSVGAPLCP</sequence>
<reference evidence="3" key="2">
    <citation type="submission" date="2021-04" db="EMBL/GenBank/DDBJ databases">
        <authorList>
            <person name="Gilroy R."/>
        </authorList>
    </citation>
    <scope>NUCLEOTIDE SEQUENCE</scope>
    <source>
        <strain evidence="3">ChiBcec15-1070</strain>
    </source>
</reference>
<comment type="similarity">
    <text evidence="1">Belongs to the transferase hexapeptide repeat family.</text>
</comment>
<protein>
    <recommendedName>
        <fullName evidence="5">Acyltransferase</fullName>
    </recommendedName>
</protein>
<organism evidence="3 4">
    <name type="scientific">Candidatus Rikenella faecigallinarum</name>
    <dbReference type="NCBI Taxonomy" id="2838745"/>
    <lineage>
        <taxon>Bacteria</taxon>
        <taxon>Pseudomonadati</taxon>
        <taxon>Bacteroidota</taxon>
        <taxon>Bacteroidia</taxon>
        <taxon>Bacteroidales</taxon>
        <taxon>Rikenellaceae</taxon>
        <taxon>Rikenella</taxon>
    </lineage>
</organism>
<dbReference type="Proteomes" id="UP000823926">
    <property type="component" value="Unassembled WGS sequence"/>
</dbReference>
<reference evidence="3" key="1">
    <citation type="journal article" date="2021" name="PeerJ">
        <title>Extensive microbial diversity within the chicken gut microbiome revealed by metagenomics and culture.</title>
        <authorList>
            <person name="Gilroy R."/>
            <person name="Ravi A."/>
            <person name="Getino M."/>
            <person name="Pursley I."/>
            <person name="Horton D.L."/>
            <person name="Alikhan N.F."/>
            <person name="Baker D."/>
            <person name="Gharbi K."/>
            <person name="Hall N."/>
            <person name="Watson M."/>
            <person name="Adriaenssens E.M."/>
            <person name="Foster-Nyarko E."/>
            <person name="Jarju S."/>
            <person name="Secka A."/>
            <person name="Antonio M."/>
            <person name="Oren A."/>
            <person name="Chaudhuri R.R."/>
            <person name="La Ragione R."/>
            <person name="Hildebrand F."/>
            <person name="Pallen M.J."/>
        </authorList>
    </citation>
    <scope>NUCLEOTIDE SEQUENCE</scope>
    <source>
        <strain evidence="3">ChiBcec15-1070</strain>
    </source>
</reference>